<dbReference type="SUPFAM" id="SSF52091">
    <property type="entry name" value="SpoIIaa-like"/>
    <property type="match status" value="1"/>
</dbReference>
<dbReference type="PANTHER" id="PTHR33745">
    <property type="entry name" value="RSBT ANTAGONIST PROTEIN RSBS-RELATED"/>
    <property type="match status" value="1"/>
</dbReference>
<sequence length="161" mass="18253">MIGVKKKCAATSGIRWQDFRYSSSLPSYTECFYRLNNPKSIEFGLTLKENAQIIRQVNSILDISLNETIIAFELISEKYREETQREMAILSAPVVLIKDGVAILPLIGIMDSYRAMHISDYVVPKIAELQLQYLIADYSGILNLNTYSANNLRSIAECFNC</sequence>
<dbReference type="InterPro" id="IPR002645">
    <property type="entry name" value="STAS_dom"/>
</dbReference>
<comment type="caution">
    <text evidence="3">The sequence shown here is derived from an EMBL/GenBank/DDBJ whole genome shotgun (WGS) entry which is preliminary data.</text>
</comment>
<dbReference type="Gene3D" id="3.30.750.24">
    <property type="entry name" value="STAS domain"/>
    <property type="match status" value="1"/>
</dbReference>
<dbReference type="PROSITE" id="PS50801">
    <property type="entry name" value="STAS"/>
    <property type="match status" value="1"/>
</dbReference>
<name>A0A941FJL7_9BACI</name>
<keyword evidence="1" id="KW-0597">Phosphoprotein</keyword>
<gene>
    <name evidence="3" type="ORF">KEH51_09140</name>
</gene>
<evidence type="ECO:0000313" key="4">
    <source>
        <dbReference type="Proteomes" id="UP000680045"/>
    </source>
</evidence>
<reference evidence="3" key="1">
    <citation type="submission" date="2021-04" db="EMBL/GenBank/DDBJ databases">
        <title>Whole genome sequencing of Enterococci isolates from hospitalized patients.</title>
        <authorList>
            <person name="Ogoti B.M."/>
            <person name="Onyambu F.G."/>
        </authorList>
    </citation>
    <scope>NUCLEOTIDE SEQUENCE</scope>
    <source>
        <strain evidence="3">242</strain>
    </source>
</reference>
<dbReference type="InterPro" id="IPR051932">
    <property type="entry name" value="Bact_StressResp_Reg"/>
</dbReference>
<dbReference type="AlphaFoldDB" id="A0A941FJL7"/>
<accession>A0A941FJL7</accession>
<evidence type="ECO:0000259" key="2">
    <source>
        <dbReference type="PROSITE" id="PS50801"/>
    </source>
</evidence>
<evidence type="ECO:0000256" key="1">
    <source>
        <dbReference type="ARBA" id="ARBA00022553"/>
    </source>
</evidence>
<protein>
    <recommendedName>
        <fullName evidence="2">STAS domain-containing protein</fullName>
    </recommendedName>
</protein>
<dbReference type="InterPro" id="IPR036513">
    <property type="entry name" value="STAS_dom_sf"/>
</dbReference>
<feature type="domain" description="STAS" evidence="2">
    <location>
        <begin position="91"/>
        <end position="161"/>
    </location>
</feature>
<evidence type="ECO:0000313" key="3">
    <source>
        <dbReference type="EMBL" id="MBR8644621.1"/>
    </source>
</evidence>
<dbReference type="PANTHER" id="PTHR33745:SF3">
    <property type="entry name" value="RSBT CO-ANTAGONIST PROTEIN RSBRC"/>
    <property type="match status" value="1"/>
</dbReference>
<organism evidence="3 4">
    <name type="scientific">Peribacillus frigoritolerans</name>
    <dbReference type="NCBI Taxonomy" id="450367"/>
    <lineage>
        <taxon>Bacteria</taxon>
        <taxon>Bacillati</taxon>
        <taxon>Bacillota</taxon>
        <taxon>Bacilli</taxon>
        <taxon>Bacillales</taxon>
        <taxon>Bacillaceae</taxon>
        <taxon>Peribacillus</taxon>
    </lineage>
</organism>
<proteinExistence type="predicted"/>
<dbReference type="EMBL" id="JAGTPW010000012">
    <property type="protein sequence ID" value="MBR8644621.1"/>
    <property type="molecule type" value="Genomic_DNA"/>
</dbReference>
<dbReference type="Proteomes" id="UP000680045">
    <property type="component" value="Unassembled WGS sequence"/>
</dbReference>